<dbReference type="EMBL" id="FOXH01000008">
    <property type="protein sequence ID" value="SFQ00856.1"/>
    <property type="molecule type" value="Genomic_DNA"/>
</dbReference>
<proteinExistence type="inferred from homology"/>
<dbReference type="InterPro" id="IPR036291">
    <property type="entry name" value="NAD(P)-bd_dom_sf"/>
</dbReference>
<dbReference type="CDD" id="cd05233">
    <property type="entry name" value="SDR_c"/>
    <property type="match status" value="1"/>
</dbReference>
<dbReference type="PRINTS" id="PR00080">
    <property type="entry name" value="SDRFAMILY"/>
</dbReference>
<accession>A0A1I5V1M8</accession>
<dbReference type="PANTHER" id="PTHR42760">
    <property type="entry name" value="SHORT-CHAIN DEHYDROGENASES/REDUCTASES FAMILY MEMBER"/>
    <property type="match status" value="1"/>
</dbReference>
<dbReference type="InterPro" id="IPR002347">
    <property type="entry name" value="SDR_fam"/>
</dbReference>
<dbReference type="Pfam" id="PF13561">
    <property type="entry name" value="adh_short_C2"/>
    <property type="match status" value="1"/>
</dbReference>
<dbReference type="RefSeq" id="WP_092017976.1">
    <property type="nucleotide sequence ID" value="NZ_FOXH01000008.1"/>
</dbReference>
<dbReference type="FunFam" id="3.40.50.720:FF:000084">
    <property type="entry name" value="Short-chain dehydrogenase reductase"/>
    <property type="match status" value="1"/>
</dbReference>
<reference evidence="3 4" key="1">
    <citation type="submission" date="2016-10" db="EMBL/GenBank/DDBJ databases">
        <authorList>
            <person name="de Groot N.N."/>
        </authorList>
    </citation>
    <scope>NUCLEOTIDE SEQUENCE [LARGE SCALE GENOMIC DNA]</scope>
    <source>
        <strain evidence="4">E92,LMG 26720,CCM 7988</strain>
    </source>
</reference>
<dbReference type="STRING" id="1079859.SAMN04515674_108136"/>
<dbReference type="PRINTS" id="PR00081">
    <property type="entry name" value="GDHRDH"/>
</dbReference>
<evidence type="ECO:0000313" key="4">
    <source>
        <dbReference type="Proteomes" id="UP000199306"/>
    </source>
</evidence>
<dbReference type="Gene3D" id="3.40.50.720">
    <property type="entry name" value="NAD(P)-binding Rossmann-like Domain"/>
    <property type="match status" value="1"/>
</dbReference>
<gene>
    <name evidence="3" type="ORF">SAMN04515674_108136</name>
</gene>
<keyword evidence="2" id="KW-0560">Oxidoreductase</keyword>
<dbReference type="GO" id="GO:0006633">
    <property type="term" value="P:fatty acid biosynthetic process"/>
    <property type="evidence" value="ECO:0007669"/>
    <property type="project" value="TreeGrafter"/>
</dbReference>
<organism evidence="3 4">
    <name type="scientific">Pseudarcicella hirudinis</name>
    <dbReference type="NCBI Taxonomy" id="1079859"/>
    <lineage>
        <taxon>Bacteria</taxon>
        <taxon>Pseudomonadati</taxon>
        <taxon>Bacteroidota</taxon>
        <taxon>Cytophagia</taxon>
        <taxon>Cytophagales</taxon>
        <taxon>Flectobacillaceae</taxon>
        <taxon>Pseudarcicella</taxon>
    </lineage>
</organism>
<evidence type="ECO:0000313" key="3">
    <source>
        <dbReference type="EMBL" id="SFQ00856.1"/>
    </source>
</evidence>
<dbReference type="AlphaFoldDB" id="A0A1I5V1M8"/>
<dbReference type="SUPFAM" id="SSF51735">
    <property type="entry name" value="NAD(P)-binding Rossmann-fold domains"/>
    <property type="match status" value="1"/>
</dbReference>
<dbReference type="Proteomes" id="UP000199306">
    <property type="component" value="Unassembled WGS sequence"/>
</dbReference>
<dbReference type="OrthoDB" id="9788235at2"/>
<name>A0A1I5V1M8_9BACT</name>
<keyword evidence="4" id="KW-1185">Reference proteome</keyword>
<dbReference type="GO" id="GO:0048038">
    <property type="term" value="F:quinone binding"/>
    <property type="evidence" value="ECO:0007669"/>
    <property type="project" value="TreeGrafter"/>
</dbReference>
<evidence type="ECO:0000256" key="1">
    <source>
        <dbReference type="ARBA" id="ARBA00006484"/>
    </source>
</evidence>
<evidence type="ECO:0000256" key="2">
    <source>
        <dbReference type="ARBA" id="ARBA00023002"/>
    </source>
</evidence>
<dbReference type="GO" id="GO:0016616">
    <property type="term" value="F:oxidoreductase activity, acting on the CH-OH group of donors, NAD or NADP as acceptor"/>
    <property type="evidence" value="ECO:0007669"/>
    <property type="project" value="TreeGrafter"/>
</dbReference>
<sequence length="262" mass="27741">MKSQNLPESIRMFENKVAIVTGAGIGIGFEIARQLAAGGAKVILNDIDENLAKSAAEIIRKEGGICESCPGDTSDIHTPQKLVDQSIGSFGKIDIVVANAGITTFGDFLEYQPESMQKLLNVNIFGTFFLAQAAAKQMISQKNGGRLLFISSVTAHQAHKFLAAYGMTKAAIEQLAKNLVVDLAPHQITVNTVAPGATLTERTLEDSAYLETWSRITPTGKPASVEDIAAAVLFLVSPLAGHITGQSLVIDGGWTSVGPSPY</sequence>
<protein>
    <submittedName>
        <fullName evidence="3">3-oxoacyl-[acyl-carrier protein] reductase</fullName>
    </submittedName>
</protein>
<comment type="similarity">
    <text evidence="1">Belongs to the short-chain dehydrogenases/reductases (SDR) family.</text>
</comment>
<dbReference type="PANTHER" id="PTHR42760:SF133">
    <property type="entry name" value="3-OXOACYL-[ACYL-CARRIER-PROTEIN] REDUCTASE"/>
    <property type="match status" value="1"/>
</dbReference>